<name>A0A917EU98_9MICO</name>
<feature type="domain" description="DUF218" evidence="2">
    <location>
        <begin position="42"/>
        <end position="148"/>
    </location>
</feature>
<sequence length="184" mass="20114">MTKRGMQVLITSSVVFGILIIVVVAGLPLYVFPRVDERQYTDAIFVLGPSLQSRVSIARSMVDAGLSDSIVISVPAGGSSDEWTRQACDGETSYLVRCFTPSPFTTEGEARYISELSAERGWNKITVITATYHVSRARFVIEQCYSGQLEMVNDAASLPLTVWVAQYIYQTGAFFKAIGSSCST</sequence>
<evidence type="ECO:0000259" key="2">
    <source>
        <dbReference type="Pfam" id="PF02698"/>
    </source>
</evidence>
<keyword evidence="1" id="KW-1133">Transmembrane helix</keyword>
<protein>
    <recommendedName>
        <fullName evidence="2">DUF218 domain-containing protein</fullName>
    </recommendedName>
</protein>
<accession>A0A917EU98</accession>
<keyword evidence="1" id="KW-0472">Membrane</keyword>
<dbReference type="Pfam" id="PF02698">
    <property type="entry name" value="DUF218"/>
    <property type="match status" value="1"/>
</dbReference>
<evidence type="ECO:0000313" key="4">
    <source>
        <dbReference type="Proteomes" id="UP000598775"/>
    </source>
</evidence>
<reference evidence="3 4" key="1">
    <citation type="journal article" date="2014" name="Int. J. Syst. Evol. Microbiol.">
        <title>Complete genome sequence of Corynebacterium casei LMG S-19264T (=DSM 44701T), isolated from a smear-ripened cheese.</title>
        <authorList>
            <consortium name="US DOE Joint Genome Institute (JGI-PGF)"/>
            <person name="Walter F."/>
            <person name="Albersmeier A."/>
            <person name="Kalinowski J."/>
            <person name="Ruckert C."/>
        </authorList>
    </citation>
    <scope>NUCLEOTIDE SEQUENCE [LARGE SCALE GENOMIC DNA]</scope>
    <source>
        <strain evidence="3 4">CGMCC 1.12976</strain>
    </source>
</reference>
<dbReference type="EMBL" id="BMGP01000001">
    <property type="protein sequence ID" value="GGF12963.1"/>
    <property type="molecule type" value="Genomic_DNA"/>
</dbReference>
<evidence type="ECO:0000256" key="1">
    <source>
        <dbReference type="SAM" id="Phobius"/>
    </source>
</evidence>
<dbReference type="InterPro" id="IPR003848">
    <property type="entry name" value="DUF218"/>
</dbReference>
<keyword evidence="4" id="KW-1185">Reference proteome</keyword>
<dbReference type="Proteomes" id="UP000598775">
    <property type="component" value="Unassembled WGS sequence"/>
</dbReference>
<organism evidence="3 4">
    <name type="scientific">Subtercola lobariae</name>
    <dbReference type="NCBI Taxonomy" id="1588641"/>
    <lineage>
        <taxon>Bacteria</taxon>
        <taxon>Bacillati</taxon>
        <taxon>Actinomycetota</taxon>
        <taxon>Actinomycetes</taxon>
        <taxon>Micrococcales</taxon>
        <taxon>Microbacteriaceae</taxon>
        <taxon>Subtercola</taxon>
    </lineage>
</organism>
<dbReference type="AlphaFoldDB" id="A0A917EU98"/>
<feature type="transmembrane region" description="Helical" evidence="1">
    <location>
        <begin position="6"/>
        <end position="32"/>
    </location>
</feature>
<evidence type="ECO:0000313" key="3">
    <source>
        <dbReference type="EMBL" id="GGF12963.1"/>
    </source>
</evidence>
<keyword evidence="1" id="KW-0812">Transmembrane</keyword>
<proteinExistence type="predicted"/>
<gene>
    <name evidence="3" type="ORF">GCM10011399_03580</name>
</gene>
<comment type="caution">
    <text evidence="3">The sequence shown here is derived from an EMBL/GenBank/DDBJ whole genome shotgun (WGS) entry which is preliminary data.</text>
</comment>